<evidence type="ECO:0000313" key="9">
    <source>
        <dbReference type="EMBL" id="MFC7579769.1"/>
    </source>
</evidence>
<evidence type="ECO:0000256" key="5">
    <source>
        <dbReference type="ARBA" id="ARBA00022989"/>
    </source>
</evidence>
<comment type="subcellular location">
    <subcellularLocation>
        <location evidence="1 7">Cell membrane</location>
        <topology evidence="1 7">Multi-pass membrane protein</topology>
    </subcellularLocation>
</comment>
<keyword evidence="2 7" id="KW-0813">Transport</keyword>
<feature type="transmembrane region" description="Helical" evidence="7">
    <location>
        <begin position="176"/>
        <end position="196"/>
    </location>
</feature>
<feature type="transmembrane region" description="Helical" evidence="7">
    <location>
        <begin position="124"/>
        <end position="144"/>
    </location>
</feature>
<feature type="transmembrane region" description="Helical" evidence="7">
    <location>
        <begin position="223"/>
        <end position="245"/>
    </location>
</feature>
<dbReference type="Gene3D" id="1.10.3720.10">
    <property type="entry name" value="MetI-like"/>
    <property type="match status" value="1"/>
</dbReference>
<dbReference type="Pfam" id="PF00528">
    <property type="entry name" value="BPD_transp_1"/>
    <property type="match status" value="1"/>
</dbReference>
<dbReference type="RefSeq" id="WP_380971255.1">
    <property type="nucleotide sequence ID" value="NZ_JBHTEF010000001.1"/>
</dbReference>
<evidence type="ECO:0000256" key="7">
    <source>
        <dbReference type="RuleBase" id="RU363032"/>
    </source>
</evidence>
<dbReference type="PROSITE" id="PS50928">
    <property type="entry name" value="ABC_TM1"/>
    <property type="match status" value="1"/>
</dbReference>
<dbReference type="InterPro" id="IPR050809">
    <property type="entry name" value="UgpAE/MalFG_permease"/>
</dbReference>
<dbReference type="InterPro" id="IPR035906">
    <property type="entry name" value="MetI-like_sf"/>
</dbReference>
<feature type="transmembrane region" description="Helical" evidence="7">
    <location>
        <begin position="92"/>
        <end position="112"/>
    </location>
</feature>
<dbReference type="CDD" id="cd06261">
    <property type="entry name" value="TM_PBP2"/>
    <property type="match status" value="1"/>
</dbReference>
<feature type="transmembrane region" description="Helical" evidence="7">
    <location>
        <begin position="28"/>
        <end position="53"/>
    </location>
</feature>
<evidence type="ECO:0000256" key="3">
    <source>
        <dbReference type="ARBA" id="ARBA00022475"/>
    </source>
</evidence>
<keyword evidence="10" id="KW-1185">Reference proteome</keyword>
<keyword evidence="5 7" id="KW-1133">Transmembrane helix</keyword>
<name>A0ABW2SIV1_9ACTO</name>
<reference evidence="10" key="1">
    <citation type="journal article" date="2019" name="Int. J. Syst. Evol. Microbiol.">
        <title>The Global Catalogue of Microorganisms (GCM) 10K type strain sequencing project: providing services to taxonomists for standard genome sequencing and annotation.</title>
        <authorList>
            <consortium name="The Broad Institute Genomics Platform"/>
            <consortium name="The Broad Institute Genome Sequencing Center for Infectious Disease"/>
            <person name="Wu L."/>
            <person name="Ma J."/>
        </authorList>
    </citation>
    <scope>NUCLEOTIDE SEQUENCE [LARGE SCALE GENOMIC DNA]</scope>
    <source>
        <strain evidence="10">CCUG 56698</strain>
    </source>
</reference>
<comment type="caution">
    <text evidence="9">The sequence shown here is derived from an EMBL/GenBank/DDBJ whole genome shotgun (WGS) entry which is preliminary data.</text>
</comment>
<evidence type="ECO:0000256" key="6">
    <source>
        <dbReference type="ARBA" id="ARBA00023136"/>
    </source>
</evidence>
<dbReference type="SUPFAM" id="SSF161098">
    <property type="entry name" value="MetI-like"/>
    <property type="match status" value="1"/>
</dbReference>
<evidence type="ECO:0000256" key="1">
    <source>
        <dbReference type="ARBA" id="ARBA00004651"/>
    </source>
</evidence>
<dbReference type="PANTHER" id="PTHR43227">
    <property type="entry name" value="BLL4140 PROTEIN"/>
    <property type="match status" value="1"/>
</dbReference>
<comment type="similarity">
    <text evidence="7">Belongs to the binding-protein-dependent transport system permease family.</text>
</comment>
<sequence>MPIQTRRPAGPVGSDRRRRTIAGTRSRWGYAFTTPFMIVFVGTLVVPLCYAFVLSLYSKTLVAGNLFTGFANYVRAFTDPTFLRGLATVGRFTIVMVPIQLILGVVAALILDELRNRFAAVARVLIFLPYAVPAVVGALMWSFLYSPDMGPLSSIAESLGIGRVDFLSSSHVFQSLVNIVTWQWSGYYMVIVYSALQGVDRSVYEAATMDGANSLQMALRIKLPLIASSTVMIILFAVIGTLQFFTEPTVLRNAAMSVIPVDYTPNMYANVLGFSYNQFNYASTIAFSLGAVVAVISFGFLALSRRRSRRAAR</sequence>
<keyword evidence="3" id="KW-1003">Cell membrane</keyword>
<accession>A0ABW2SIV1</accession>
<feature type="domain" description="ABC transmembrane type-1" evidence="8">
    <location>
        <begin position="86"/>
        <end position="302"/>
    </location>
</feature>
<dbReference type="PANTHER" id="PTHR43227:SF8">
    <property type="entry name" value="DIACETYLCHITOBIOSE UPTAKE SYSTEM PERMEASE PROTEIN DASB"/>
    <property type="match status" value="1"/>
</dbReference>
<dbReference type="InterPro" id="IPR000515">
    <property type="entry name" value="MetI-like"/>
</dbReference>
<organism evidence="9 10">
    <name type="scientific">Schaalia naturae</name>
    <dbReference type="NCBI Taxonomy" id="635203"/>
    <lineage>
        <taxon>Bacteria</taxon>
        <taxon>Bacillati</taxon>
        <taxon>Actinomycetota</taxon>
        <taxon>Actinomycetes</taxon>
        <taxon>Actinomycetales</taxon>
        <taxon>Actinomycetaceae</taxon>
        <taxon>Schaalia</taxon>
    </lineage>
</organism>
<evidence type="ECO:0000313" key="10">
    <source>
        <dbReference type="Proteomes" id="UP001596527"/>
    </source>
</evidence>
<evidence type="ECO:0000256" key="2">
    <source>
        <dbReference type="ARBA" id="ARBA00022448"/>
    </source>
</evidence>
<keyword evidence="4 7" id="KW-0812">Transmembrane</keyword>
<proteinExistence type="inferred from homology"/>
<dbReference type="EMBL" id="JBHTEF010000001">
    <property type="protein sequence ID" value="MFC7579769.1"/>
    <property type="molecule type" value="Genomic_DNA"/>
</dbReference>
<keyword evidence="6 7" id="KW-0472">Membrane</keyword>
<evidence type="ECO:0000256" key="4">
    <source>
        <dbReference type="ARBA" id="ARBA00022692"/>
    </source>
</evidence>
<protein>
    <submittedName>
        <fullName evidence="9">Carbohydrate ABC transporter permease</fullName>
    </submittedName>
</protein>
<feature type="transmembrane region" description="Helical" evidence="7">
    <location>
        <begin position="281"/>
        <end position="303"/>
    </location>
</feature>
<gene>
    <name evidence="9" type="ORF">ACFQWG_00795</name>
</gene>
<dbReference type="Proteomes" id="UP001596527">
    <property type="component" value="Unassembled WGS sequence"/>
</dbReference>
<evidence type="ECO:0000259" key="8">
    <source>
        <dbReference type="PROSITE" id="PS50928"/>
    </source>
</evidence>